<proteinExistence type="predicted"/>
<evidence type="ECO:0000313" key="1">
    <source>
        <dbReference type="EMBL" id="KJY74984.1"/>
    </source>
</evidence>
<protein>
    <submittedName>
        <fullName evidence="1">Uncharacterized protein</fullName>
    </submittedName>
</protein>
<gene>
    <name evidence="1" type="ORF">TW71_08650</name>
</gene>
<accession>A0A837G7U1</accession>
<dbReference type="EMBL" id="JXXR01000008">
    <property type="protein sequence ID" value="KJY74984.1"/>
    <property type="molecule type" value="Genomic_DNA"/>
</dbReference>
<organism evidence="1">
    <name type="scientific">Vibrio coralliilyticus</name>
    <dbReference type="NCBI Taxonomy" id="190893"/>
    <lineage>
        <taxon>Bacteria</taxon>
        <taxon>Pseudomonadati</taxon>
        <taxon>Pseudomonadota</taxon>
        <taxon>Gammaproteobacteria</taxon>
        <taxon>Vibrionales</taxon>
        <taxon>Vibrionaceae</taxon>
        <taxon>Vibrio</taxon>
    </lineage>
</organism>
<dbReference type="AlphaFoldDB" id="A0A837G7U1"/>
<sequence length="87" mass="9888">MSLKSALHALEEYQALTGQEGAHIDDLSLSLKCFFIQSKWLDARDKQRLKQQTRALLLEETRFCQRTHNYAAEAVIDTLAGLLIIKA</sequence>
<comment type="caution">
    <text evidence="1">The sequence shown here is derived from an EMBL/GenBank/DDBJ whole genome shotgun (WGS) entry which is preliminary data.</text>
</comment>
<reference evidence="1" key="1">
    <citation type="journal article" date="2015" name="BMC Genomics">
        <title>Genome mining reveals unlocked bioactive potential of marine Gram-negative bacteria.</title>
        <authorList>
            <person name="Machado H."/>
            <person name="Sonnenschein E.C."/>
            <person name="Melchiorsen J."/>
            <person name="Gram L."/>
        </authorList>
    </citation>
    <scope>NUCLEOTIDE SEQUENCE</scope>
    <source>
        <strain evidence="1">S2052</strain>
    </source>
</reference>
<dbReference type="RefSeq" id="WP_045985584.1">
    <property type="nucleotide sequence ID" value="NZ_CP063053.1"/>
</dbReference>
<name>A0A837G7U1_9VIBR</name>